<dbReference type="PROSITE" id="PS50222">
    <property type="entry name" value="EF_HAND_2"/>
    <property type="match status" value="1"/>
</dbReference>
<reference evidence="3" key="1">
    <citation type="submission" date="2025-08" db="UniProtKB">
        <authorList>
            <consortium name="RefSeq"/>
        </authorList>
    </citation>
    <scope>IDENTIFICATION</scope>
    <source>
        <tissue evidence="3">Muscle</tissue>
    </source>
</reference>
<dbReference type="InterPro" id="IPR002048">
    <property type="entry name" value="EF_hand_dom"/>
</dbReference>
<evidence type="ECO:0000259" key="1">
    <source>
        <dbReference type="PROSITE" id="PS50222"/>
    </source>
</evidence>
<protein>
    <submittedName>
        <fullName evidence="3">Uncharacterized protein LOC111086767 isoform X2</fullName>
    </submittedName>
</protein>
<organism evidence="2 3">
    <name type="scientific">Limulus polyphemus</name>
    <name type="common">Atlantic horseshoe crab</name>
    <dbReference type="NCBI Taxonomy" id="6850"/>
    <lineage>
        <taxon>Eukaryota</taxon>
        <taxon>Metazoa</taxon>
        <taxon>Ecdysozoa</taxon>
        <taxon>Arthropoda</taxon>
        <taxon>Chelicerata</taxon>
        <taxon>Merostomata</taxon>
        <taxon>Xiphosura</taxon>
        <taxon>Limulidae</taxon>
        <taxon>Limulus</taxon>
    </lineage>
</organism>
<evidence type="ECO:0000313" key="3">
    <source>
        <dbReference type="RefSeq" id="XP_022246669.1"/>
    </source>
</evidence>
<feature type="domain" description="EF-hand" evidence="1">
    <location>
        <begin position="12"/>
        <end position="47"/>
    </location>
</feature>
<dbReference type="RefSeq" id="XP_022246669.1">
    <property type="nucleotide sequence ID" value="XM_022390961.1"/>
</dbReference>
<dbReference type="GeneID" id="111086767"/>
<sequence length="83" mass="9258">MSNGREKTPLLLKDDNIRALFSMLDLAGYGYVTKKQYENVLKLVGVREHVRTSPSVKSDSDILSLSTFVEAVKQTLEASVARK</sequence>
<keyword evidence="2" id="KW-1185">Reference proteome</keyword>
<evidence type="ECO:0000313" key="2">
    <source>
        <dbReference type="Proteomes" id="UP000694941"/>
    </source>
</evidence>
<dbReference type="Proteomes" id="UP000694941">
    <property type="component" value="Unplaced"/>
</dbReference>
<gene>
    <name evidence="3" type="primary">LOC111086767</name>
</gene>
<dbReference type="InterPro" id="IPR056587">
    <property type="entry name" value="EF_EFCAB10_C"/>
</dbReference>
<accession>A0ABM1SSR3</accession>
<name>A0ABM1SSR3_LIMPO</name>
<dbReference type="Pfam" id="PF24548">
    <property type="entry name" value="EF_EFCAB10_C"/>
    <property type="match status" value="1"/>
</dbReference>
<proteinExistence type="predicted"/>